<evidence type="ECO:0000256" key="10">
    <source>
        <dbReference type="ARBA" id="ARBA00022833"/>
    </source>
</evidence>
<feature type="domain" description="Secretion system C-terminal sorting" evidence="14">
    <location>
        <begin position="615"/>
        <end position="686"/>
    </location>
</feature>
<dbReference type="GO" id="GO:0016285">
    <property type="term" value="F:alanyl aminopeptidase activity"/>
    <property type="evidence" value="ECO:0007669"/>
    <property type="project" value="UniProtKB-EC"/>
</dbReference>
<dbReference type="GO" id="GO:0005737">
    <property type="term" value="C:cytoplasm"/>
    <property type="evidence" value="ECO:0007669"/>
    <property type="project" value="TreeGrafter"/>
</dbReference>
<dbReference type="InterPro" id="IPR050344">
    <property type="entry name" value="Peptidase_M1_aminopeptidases"/>
</dbReference>
<evidence type="ECO:0000259" key="13">
    <source>
        <dbReference type="Pfam" id="PF17900"/>
    </source>
</evidence>
<dbReference type="PANTHER" id="PTHR11533:SF174">
    <property type="entry name" value="PUROMYCIN-SENSITIVE AMINOPEPTIDASE-RELATED"/>
    <property type="match status" value="1"/>
</dbReference>
<evidence type="ECO:0000313" key="15">
    <source>
        <dbReference type="EMBL" id="KPK73503.1"/>
    </source>
</evidence>
<evidence type="ECO:0000256" key="7">
    <source>
        <dbReference type="ARBA" id="ARBA00022670"/>
    </source>
</evidence>
<dbReference type="SUPFAM" id="SSF63737">
    <property type="entry name" value="Leukotriene A4 hydrolase N-terminal domain"/>
    <property type="match status" value="1"/>
</dbReference>
<dbReference type="GO" id="GO:0016020">
    <property type="term" value="C:membrane"/>
    <property type="evidence" value="ECO:0007669"/>
    <property type="project" value="TreeGrafter"/>
</dbReference>
<dbReference type="SUPFAM" id="SSF55486">
    <property type="entry name" value="Metalloproteases ('zincins'), catalytic domain"/>
    <property type="match status" value="1"/>
</dbReference>
<dbReference type="InterPro" id="IPR045357">
    <property type="entry name" value="Aminopeptidase_N-like_N"/>
</dbReference>
<comment type="cofactor">
    <cofactor evidence="2">
        <name>Zn(2+)</name>
        <dbReference type="ChEBI" id="CHEBI:29105"/>
    </cofactor>
</comment>
<comment type="caution">
    <text evidence="15">The sequence shown here is derived from an EMBL/GenBank/DDBJ whole genome shotgun (WGS) entry which is preliminary data.</text>
</comment>
<keyword evidence="8" id="KW-0479">Metal-binding</keyword>
<dbReference type="InterPro" id="IPR042097">
    <property type="entry name" value="Aminopeptidase_N-like_N_sf"/>
</dbReference>
<reference evidence="15 16" key="1">
    <citation type="journal article" date="2015" name="Microbiome">
        <title>Genomic resolution of linkages in carbon, nitrogen, and sulfur cycling among widespread estuary sediment bacteria.</title>
        <authorList>
            <person name="Baker B.J."/>
            <person name="Lazar C.S."/>
            <person name="Teske A.P."/>
            <person name="Dick G.J."/>
        </authorList>
    </citation>
    <scope>NUCLEOTIDE SEQUENCE [LARGE SCALE GENOMIC DNA]</scope>
    <source>
        <strain evidence="15">SM23_60</strain>
    </source>
</reference>
<dbReference type="GO" id="GO:0070006">
    <property type="term" value="F:metalloaminopeptidase activity"/>
    <property type="evidence" value="ECO:0007669"/>
    <property type="project" value="TreeGrafter"/>
</dbReference>
<name>A0A0S8GKN2_UNCW3</name>
<evidence type="ECO:0000256" key="9">
    <source>
        <dbReference type="ARBA" id="ARBA00022801"/>
    </source>
</evidence>
<dbReference type="PANTHER" id="PTHR11533">
    <property type="entry name" value="PROTEASE M1 ZINC METALLOPROTEASE"/>
    <property type="match status" value="1"/>
</dbReference>
<sequence length="688" mass="78870">MPSLVPTKQIIFDIVREFSIITQPHESKYSVEFNHGGYMFMIFFLCTQWTADNIEAKYACPCAHVYAERAESTHAYNVLKYELDVNVPMTERSLQGTNQIVCMSQEDGLSTAVLHSHTLTIDAITVDGQGATYATSGDSLIVDLPQPYSNGDIFTIEITYHGSWSVTPSQIGFVYYPQQYNSAVQHSIAYTISEPWDARRWMPCYDEPYDKADSGWVVSVTVPDSFVVCANGELIDVTDNPNTTKTYTWKELYPIATYLMHFAVSRYAQWSDWWHDGYGDSVEIRHFMWPADSALSHTSFQHLPAALALYDSLYGPYPFDRYGQDVVYPYEWGGMEHQELSTIHRNWLINQSDRGMAHELAHMWWGDMVTCVDFRDIWLNEGFATYSDANYIWHLYGYGNFMNLMMQRRSYYLQADNAQRRPLYDPPPGQIFNYGYTYCKACWLLHMLRAVDVYHTGTDTTYFDAIAAYRDSFAYGVASTDDLSAVFSYVYGYDMTWFFDEWVYDQGHPEYYVFWLCEPYGQDFLAKIKVNQVQTNAPIFHMPVQIELSTTGGDTIVGMAITSDSEYAEFVVTDSVTSIDFDPNDWILKEHQVFYGVEEYADGHHLPCGLSFSSNPARRVTISYFVPVHGTVRIALYDVSGRLQKNLYAGVQTAGQHEIYVTDLSAGIYFCQLTTATTEETEKLIIIN</sequence>
<dbReference type="Gene3D" id="2.60.40.1730">
    <property type="entry name" value="tricorn interacting facor f3 domain"/>
    <property type="match status" value="1"/>
</dbReference>
<dbReference type="EMBL" id="LJUO01000008">
    <property type="protein sequence ID" value="KPK73503.1"/>
    <property type="molecule type" value="Genomic_DNA"/>
</dbReference>
<protein>
    <recommendedName>
        <fullName evidence="5">Aminopeptidase N</fullName>
        <ecNumber evidence="4">3.4.11.2</ecNumber>
    </recommendedName>
</protein>
<dbReference type="InterPro" id="IPR014782">
    <property type="entry name" value="Peptidase_M1_dom"/>
</dbReference>
<evidence type="ECO:0000256" key="11">
    <source>
        <dbReference type="ARBA" id="ARBA00023049"/>
    </source>
</evidence>
<dbReference type="NCBIfam" id="TIGR04183">
    <property type="entry name" value="Por_Secre_tail"/>
    <property type="match status" value="1"/>
</dbReference>
<dbReference type="InterPro" id="IPR026444">
    <property type="entry name" value="Secre_tail"/>
</dbReference>
<evidence type="ECO:0000256" key="2">
    <source>
        <dbReference type="ARBA" id="ARBA00001947"/>
    </source>
</evidence>
<dbReference type="Pfam" id="PF17900">
    <property type="entry name" value="Peptidase_M1_N"/>
    <property type="match status" value="1"/>
</dbReference>
<dbReference type="Pfam" id="PF01433">
    <property type="entry name" value="Peptidase_M1"/>
    <property type="match status" value="1"/>
</dbReference>
<dbReference type="InterPro" id="IPR027268">
    <property type="entry name" value="Peptidase_M4/M1_CTD_sf"/>
</dbReference>
<dbReference type="Proteomes" id="UP000051096">
    <property type="component" value="Unassembled WGS sequence"/>
</dbReference>
<evidence type="ECO:0000313" key="16">
    <source>
        <dbReference type="Proteomes" id="UP000051096"/>
    </source>
</evidence>
<dbReference type="GO" id="GO:0043171">
    <property type="term" value="P:peptide catabolic process"/>
    <property type="evidence" value="ECO:0007669"/>
    <property type="project" value="TreeGrafter"/>
</dbReference>
<comment type="similarity">
    <text evidence="3">Belongs to the peptidase M1 family.</text>
</comment>
<evidence type="ECO:0000259" key="14">
    <source>
        <dbReference type="Pfam" id="PF18962"/>
    </source>
</evidence>
<evidence type="ECO:0000256" key="6">
    <source>
        <dbReference type="ARBA" id="ARBA00022438"/>
    </source>
</evidence>
<keyword evidence="10" id="KW-0862">Zinc</keyword>
<accession>A0A0S8GKN2</accession>
<organism evidence="15 16">
    <name type="scientific">candidate division WOR_3 bacterium SM23_60</name>
    <dbReference type="NCBI Taxonomy" id="1703780"/>
    <lineage>
        <taxon>Bacteria</taxon>
        <taxon>Bacteria division WOR-3</taxon>
    </lineage>
</organism>
<dbReference type="AlphaFoldDB" id="A0A0S8GKN2"/>
<evidence type="ECO:0000256" key="4">
    <source>
        <dbReference type="ARBA" id="ARBA00012564"/>
    </source>
</evidence>
<feature type="domain" description="Aminopeptidase N-like N-terminal" evidence="13">
    <location>
        <begin position="80"/>
        <end position="259"/>
    </location>
</feature>
<proteinExistence type="inferred from homology"/>
<dbReference type="InterPro" id="IPR001930">
    <property type="entry name" value="Peptidase_M1"/>
</dbReference>
<keyword evidence="6" id="KW-0031">Aminopeptidase</keyword>
<dbReference type="GO" id="GO:0005615">
    <property type="term" value="C:extracellular space"/>
    <property type="evidence" value="ECO:0007669"/>
    <property type="project" value="TreeGrafter"/>
</dbReference>
<dbReference type="PRINTS" id="PR00756">
    <property type="entry name" value="ALADIPTASE"/>
</dbReference>
<dbReference type="GO" id="GO:0008270">
    <property type="term" value="F:zinc ion binding"/>
    <property type="evidence" value="ECO:0007669"/>
    <property type="project" value="InterPro"/>
</dbReference>
<evidence type="ECO:0000256" key="1">
    <source>
        <dbReference type="ARBA" id="ARBA00000098"/>
    </source>
</evidence>
<dbReference type="Pfam" id="PF18962">
    <property type="entry name" value="Por_Secre_tail"/>
    <property type="match status" value="1"/>
</dbReference>
<dbReference type="GO" id="GO:0042277">
    <property type="term" value="F:peptide binding"/>
    <property type="evidence" value="ECO:0007669"/>
    <property type="project" value="TreeGrafter"/>
</dbReference>
<evidence type="ECO:0000256" key="3">
    <source>
        <dbReference type="ARBA" id="ARBA00010136"/>
    </source>
</evidence>
<keyword evidence="9" id="KW-0378">Hydrolase</keyword>
<keyword evidence="11" id="KW-0482">Metalloprotease</keyword>
<gene>
    <name evidence="15" type="ORF">AMJ87_01605</name>
</gene>
<feature type="domain" description="Peptidase M1 membrane alanine aminopeptidase" evidence="12">
    <location>
        <begin position="311"/>
        <end position="502"/>
    </location>
</feature>
<comment type="catalytic activity">
    <reaction evidence="1">
        <text>Release of an N-terminal amino acid, Xaa-|-Yaa- from a peptide, amide or arylamide. Xaa is preferably Ala, but may be most amino acids including Pro (slow action). When a terminal hydrophobic residue is followed by a prolyl residue, the two may be released as an intact Xaa-Pro dipeptide.</text>
        <dbReference type="EC" id="3.4.11.2"/>
    </reaction>
</comment>
<evidence type="ECO:0000256" key="8">
    <source>
        <dbReference type="ARBA" id="ARBA00022723"/>
    </source>
</evidence>
<keyword evidence="7" id="KW-0645">Protease</keyword>
<evidence type="ECO:0000259" key="12">
    <source>
        <dbReference type="Pfam" id="PF01433"/>
    </source>
</evidence>
<dbReference type="GO" id="GO:0006508">
    <property type="term" value="P:proteolysis"/>
    <property type="evidence" value="ECO:0007669"/>
    <property type="project" value="UniProtKB-KW"/>
</dbReference>
<dbReference type="Gene3D" id="1.10.390.10">
    <property type="entry name" value="Neutral Protease Domain 2"/>
    <property type="match status" value="1"/>
</dbReference>
<dbReference type="CDD" id="cd09603">
    <property type="entry name" value="M1_APN_like"/>
    <property type="match status" value="1"/>
</dbReference>
<dbReference type="EC" id="3.4.11.2" evidence="4"/>
<evidence type="ECO:0000256" key="5">
    <source>
        <dbReference type="ARBA" id="ARBA00015611"/>
    </source>
</evidence>